<proteinExistence type="predicted"/>
<reference evidence="3" key="1">
    <citation type="journal article" date="2019" name="Int. J. Syst. Evol. Microbiol.">
        <title>The Global Catalogue of Microorganisms (GCM) 10K type strain sequencing project: providing services to taxonomists for standard genome sequencing and annotation.</title>
        <authorList>
            <consortium name="The Broad Institute Genomics Platform"/>
            <consortium name="The Broad Institute Genome Sequencing Center for Infectious Disease"/>
            <person name="Wu L."/>
            <person name="Ma J."/>
        </authorList>
    </citation>
    <scope>NUCLEOTIDE SEQUENCE [LARGE SCALE GENOMIC DNA]</scope>
    <source>
        <strain evidence="3">CCUG 55491</strain>
    </source>
</reference>
<dbReference type="Proteomes" id="UP001597090">
    <property type="component" value="Unassembled WGS sequence"/>
</dbReference>
<evidence type="ECO:0000313" key="3">
    <source>
        <dbReference type="Proteomes" id="UP001597090"/>
    </source>
</evidence>
<evidence type="ECO:0008006" key="4">
    <source>
        <dbReference type="Google" id="ProtNLM"/>
    </source>
</evidence>
<feature type="signal peptide" evidence="1">
    <location>
        <begin position="1"/>
        <end position="27"/>
    </location>
</feature>
<keyword evidence="3" id="KW-1185">Reference proteome</keyword>
<dbReference type="EMBL" id="JBHTIH010000007">
    <property type="protein sequence ID" value="MFD0740332.1"/>
    <property type="molecule type" value="Genomic_DNA"/>
</dbReference>
<accession>A0ABW2YQD2</accession>
<protein>
    <recommendedName>
        <fullName evidence="4">Polymer-forming cytoskeletal protein</fullName>
    </recommendedName>
</protein>
<sequence>MQASPLRTRRLLPLCLSLALFAPAAFASNQDIDKVNGSITVDASDRVGDLDTVNGSINIGAHARTGDAETVNGSIRVASNVQCGGLSTVNGSIRVEDNVQMNAGLATVNGSIFVDRKGNVRGDVETVNGGIGLVDTDVSGGIETVNGDVTVGVGSHVRGGIHYEKPSRQWISFSKRRDPRVVIGANARVDGPLLFERKVELYVHDSAQIGPVTGATAVRYSGQPPQR</sequence>
<keyword evidence="1" id="KW-0732">Signal</keyword>
<gene>
    <name evidence="2" type="ORF">ACFQZQ_13690</name>
</gene>
<evidence type="ECO:0000256" key="1">
    <source>
        <dbReference type="SAM" id="SignalP"/>
    </source>
</evidence>
<evidence type="ECO:0000313" key="2">
    <source>
        <dbReference type="EMBL" id="MFD0740332.1"/>
    </source>
</evidence>
<comment type="caution">
    <text evidence="2">The sequence shown here is derived from an EMBL/GenBank/DDBJ whole genome shotgun (WGS) entry which is preliminary data.</text>
</comment>
<organism evidence="2 3">
    <name type="scientific">Lysobacter koreensis</name>
    <dbReference type="NCBI Taxonomy" id="266122"/>
    <lineage>
        <taxon>Bacteria</taxon>
        <taxon>Pseudomonadati</taxon>
        <taxon>Pseudomonadota</taxon>
        <taxon>Gammaproteobacteria</taxon>
        <taxon>Lysobacterales</taxon>
        <taxon>Lysobacteraceae</taxon>
        <taxon>Lysobacter</taxon>
    </lineage>
</organism>
<name>A0ABW2YQD2_9GAMM</name>
<feature type="chain" id="PRO_5046872548" description="Polymer-forming cytoskeletal protein" evidence="1">
    <location>
        <begin position="28"/>
        <end position="227"/>
    </location>
</feature>
<dbReference type="RefSeq" id="WP_386813474.1">
    <property type="nucleotide sequence ID" value="NZ_JBHTIH010000007.1"/>
</dbReference>